<accession>A0AB39JBA0</accession>
<dbReference type="Gene3D" id="3.40.50.1820">
    <property type="entry name" value="alpha/beta hydrolase"/>
    <property type="match status" value="1"/>
</dbReference>
<reference evidence="1" key="1">
    <citation type="submission" date="2024-03" db="EMBL/GenBank/DDBJ databases">
        <title>Eukaryotic viruses encode the ribosomal protein eL40.</title>
        <authorList>
            <person name="Thomy J."/>
            <person name="Schvarcz C.R."/>
            <person name="McBeain K.A."/>
            <person name="Edwards K.F."/>
            <person name="Steward G.F."/>
        </authorList>
    </citation>
    <scope>NUCLEOTIDE SEQUENCE</scope>
    <source>
        <strain evidence="1">FloV-SA2</strain>
    </source>
</reference>
<organism evidence="1">
    <name type="scientific">Florenciella sp. virus SA2</name>
    <dbReference type="NCBI Taxonomy" id="3240092"/>
    <lineage>
        <taxon>Viruses</taxon>
    </lineage>
</organism>
<protein>
    <recommendedName>
        <fullName evidence="2">Alpha/beta hydrolase</fullName>
    </recommendedName>
</protein>
<dbReference type="EMBL" id="PP542043">
    <property type="protein sequence ID" value="XDO01902.1"/>
    <property type="molecule type" value="Genomic_DNA"/>
</dbReference>
<name>A0AB39JBA0_9VIRU</name>
<dbReference type="InterPro" id="IPR029058">
    <property type="entry name" value="AB_hydrolase_fold"/>
</dbReference>
<gene>
    <name evidence="1" type="ORF">FloV-SA2_00079</name>
</gene>
<evidence type="ECO:0008006" key="2">
    <source>
        <dbReference type="Google" id="ProtNLM"/>
    </source>
</evidence>
<sequence>MKNIISPQNVYNNINKIPNPHTPAPAVNANHSLIFFTGGSNFFDSNIYSEFISNLQNHNIDIYDVPYKSTINQSFIDSLKPKYKTVNLLGHSSGCTTLFNQCNYKNIDNVFLLDPVNTDLKGQKSKYNISNYKSVSFIYALKSYKITYKPFGLPFVPIFKLNPENLNNADNKCKIHKKEIENYGHSDILNNKYSNFMHFTRISVGNKNRSKKTKKKYFNILGKYINKINRKSYSYAS</sequence>
<evidence type="ECO:0000313" key="1">
    <source>
        <dbReference type="EMBL" id="XDO01902.1"/>
    </source>
</evidence>
<proteinExistence type="predicted"/>